<organism evidence="1 2">
    <name type="scientific">Actinoalloteichus hoggarensis</name>
    <dbReference type="NCBI Taxonomy" id="1470176"/>
    <lineage>
        <taxon>Bacteria</taxon>
        <taxon>Bacillati</taxon>
        <taxon>Actinomycetota</taxon>
        <taxon>Actinomycetes</taxon>
        <taxon>Pseudonocardiales</taxon>
        <taxon>Pseudonocardiaceae</taxon>
        <taxon>Actinoalloteichus</taxon>
    </lineage>
</organism>
<dbReference type="AlphaFoldDB" id="A0A221W2U2"/>
<accession>A0A221W2U2</accession>
<reference evidence="1 2" key="1">
    <citation type="submission" date="2017-07" db="EMBL/GenBank/DDBJ databases">
        <title>Complete genome sequence of Actinoalloteichus hoggarensis DSM 45943, type strain of Actinoalloteichus hoggarensis.</title>
        <authorList>
            <person name="Ruckert C."/>
            <person name="Nouioui I."/>
            <person name="Willmese J."/>
            <person name="van Wezel G."/>
            <person name="Klenk H.-P."/>
            <person name="Kalinowski J."/>
            <person name="Zotchev S.B."/>
        </authorList>
    </citation>
    <scope>NUCLEOTIDE SEQUENCE [LARGE SCALE GENOMIC DNA]</scope>
    <source>
        <strain evidence="1 2">DSM 45943</strain>
    </source>
</reference>
<dbReference type="Proteomes" id="UP000204221">
    <property type="component" value="Chromosome"/>
</dbReference>
<dbReference type="KEGG" id="ahg:AHOG_12495"/>
<evidence type="ECO:0000313" key="2">
    <source>
        <dbReference type="Proteomes" id="UP000204221"/>
    </source>
</evidence>
<protein>
    <submittedName>
        <fullName evidence="1">Uncharacterized protein</fullName>
    </submittedName>
</protein>
<keyword evidence="2" id="KW-1185">Reference proteome</keyword>
<dbReference type="EMBL" id="CP022521">
    <property type="protein sequence ID" value="ASO20142.1"/>
    <property type="molecule type" value="Genomic_DNA"/>
</dbReference>
<evidence type="ECO:0000313" key="1">
    <source>
        <dbReference type="EMBL" id="ASO20142.1"/>
    </source>
</evidence>
<name>A0A221W2U2_9PSEU</name>
<proteinExistence type="predicted"/>
<sequence length="59" mass="6066">MSAKADSGAVHERRSTARTAELSRCAMITRMPLRAARAVSARGSRCAVTSSSTTIGAAA</sequence>
<gene>
    <name evidence="1" type="ORF">AHOG_12495</name>
</gene>